<accession>A0A6N7PSB5</accession>
<keyword evidence="3" id="KW-1185">Reference proteome</keyword>
<comment type="caution">
    <text evidence="2">The sequence shown here is derived from an EMBL/GenBank/DDBJ whole genome shotgun (WGS) entry which is preliminary data.</text>
</comment>
<dbReference type="EMBL" id="WJIE01000004">
    <property type="protein sequence ID" value="MRG93260.1"/>
    <property type="molecule type" value="Genomic_DNA"/>
</dbReference>
<organism evidence="2 3">
    <name type="scientific">Polyangium spumosum</name>
    <dbReference type="NCBI Taxonomy" id="889282"/>
    <lineage>
        <taxon>Bacteria</taxon>
        <taxon>Pseudomonadati</taxon>
        <taxon>Myxococcota</taxon>
        <taxon>Polyangia</taxon>
        <taxon>Polyangiales</taxon>
        <taxon>Polyangiaceae</taxon>
        <taxon>Polyangium</taxon>
    </lineage>
</organism>
<sequence length="259" mass="28370">MGIFDFLRSKGAKSAPPSGSAPAVDKKIAGPAKVVADKRAQTYDRLEAIQALVDLKTPEAAAALLKRFNFTIDPSITDAEEKDLAFRGIVAAGKDVVPAVIEFCTKAEALTWPLKVLGAVLDEDEYREELLDLLEGFDTEYARNVEPKIQIIQALEEIVHEDVRTAVERFFEDVNETVRFHAVQTTFAQAMPESVKPLIDMLVNEESVRVKNKAAEGLLVRGWAIPEDRRDAVADALGDTGGYTVGEGGKIVKRSLRFG</sequence>
<evidence type="ECO:0000313" key="2">
    <source>
        <dbReference type="EMBL" id="MRG93260.1"/>
    </source>
</evidence>
<evidence type="ECO:0000256" key="1">
    <source>
        <dbReference type="SAM" id="MobiDB-lite"/>
    </source>
</evidence>
<reference evidence="2 3" key="1">
    <citation type="submission" date="2019-10" db="EMBL/GenBank/DDBJ databases">
        <title>A soil myxobacterium in the family Polyangiaceae.</title>
        <authorList>
            <person name="Li Y."/>
            <person name="Wang J."/>
        </authorList>
    </citation>
    <scope>NUCLEOTIDE SEQUENCE [LARGE SCALE GENOMIC DNA]</scope>
    <source>
        <strain evidence="2 3">DSM 14734</strain>
    </source>
</reference>
<gene>
    <name evidence="2" type="ORF">GF068_15155</name>
</gene>
<name>A0A6N7PSB5_9BACT</name>
<dbReference type="Gene3D" id="1.25.10.10">
    <property type="entry name" value="Leucine-rich Repeat Variant"/>
    <property type="match status" value="1"/>
</dbReference>
<dbReference type="InterPro" id="IPR011989">
    <property type="entry name" value="ARM-like"/>
</dbReference>
<dbReference type="AlphaFoldDB" id="A0A6N7PSB5"/>
<dbReference type="SUPFAM" id="SSF48371">
    <property type="entry name" value="ARM repeat"/>
    <property type="match status" value="1"/>
</dbReference>
<feature type="region of interest" description="Disordered" evidence="1">
    <location>
        <begin position="1"/>
        <end position="25"/>
    </location>
</feature>
<evidence type="ECO:0000313" key="3">
    <source>
        <dbReference type="Proteomes" id="UP000440224"/>
    </source>
</evidence>
<protein>
    <submittedName>
        <fullName evidence="2">HEAT repeat domain-containing protein</fullName>
    </submittedName>
</protein>
<dbReference type="Proteomes" id="UP000440224">
    <property type="component" value="Unassembled WGS sequence"/>
</dbReference>
<proteinExistence type="predicted"/>
<feature type="compositionally biased region" description="Low complexity" evidence="1">
    <location>
        <begin position="12"/>
        <end position="23"/>
    </location>
</feature>
<dbReference type="InterPro" id="IPR016024">
    <property type="entry name" value="ARM-type_fold"/>
</dbReference>
<dbReference type="RefSeq" id="WP_338046395.1">
    <property type="nucleotide sequence ID" value="NZ_WJIE01000004.1"/>
</dbReference>